<dbReference type="AlphaFoldDB" id="A0A136JDW6"/>
<protein>
    <submittedName>
        <fullName evidence="1">Uncharacterized protein</fullName>
    </submittedName>
</protein>
<dbReference type="InParanoid" id="A0A136JDW6"/>
<dbReference type="PROSITE" id="PS51257">
    <property type="entry name" value="PROKAR_LIPOPROTEIN"/>
    <property type="match status" value="1"/>
</dbReference>
<gene>
    <name evidence="1" type="ORF">Micbo1qcDRAFT_157207</name>
</gene>
<sequence length="70" mass="7639">MAGHLPRSPSQAAWHAVKMSPSPFAHYVAVSCTCISGIACWPQYLRGLACPMSAHVKASVQRLEATWWLS</sequence>
<accession>A0A136JDW6</accession>
<proteinExistence type="predicted"/>
<reference evidence="2" key="1">
    <citation type="submission" date="2016-02" db="EMBL/GenBank/DDBJ databases">
        <title>Draft genome sequence of Microdochium bolleyi, a fungal endophyte of beachgrass.</title>
        <authorList>
            <consortium name="DOE Joint Genome Institute"/>
            <person name="David A.S."/>
            <person name="May G."/>
            <person name="Haridas S."/>
            <person name="Lim J."/>
            <person name="Wang M."/>
            <person name="Labutti K."/>
            <person name="Lipzen A."/>
            <person name="Barry K."/>
            <person name="Grigoriev I.V."/>
        </authorList>
    </citation>
    <scope>NUCLEOTIDE SEQUENCE [LARGE SCALE GENOMIC DNA]</scope>
    <source>
        <strain evidence="2">J235TASD1</strain>
    </source>
</reference>
<evidence type="ECO:0000313" key="2">
    <source>
        <dbReference type="Proteomes" id="UP000070501"/>
    </source>
</evidence>
<evidence type="ECO:0000313" key="1">
    <source>
        <dbReference type="EMBL" id="KXJ95324.1"/>
    </source>
</evidence>
<dbReference type="EMBL" id="KQ964246">
    <property type="protein sequence ID" value="KXJ95324.1"/>
    <property type="molecule type" value="Genomic_DNA"/>
</dbReference>
<keyword evidence="2" id="KW-1185">Reference proteome</keyword>
<name>A0A136JDW6_9PEZI</name>
<organism evidence="1 2">
    <name type="scientific">Microdochium bolleyi</name>
    <dbReference type="NCBI Taxonomy" id="196109"/>
    <lineage>
        <taxon>Eukaryota</taxon>
        <taxon>Fungi</taxon>
        <taxon>Dikarya</taxon>
        <taxon>Ascomycota</taxon>
        <taxon>Pezizomycotina</taxon>
        <taxon>Sordariomycetes</taxon>
        <taxon>Xylariomycetidae</taxon>
        <taxon>Xylariales</taxon>
        <taxon>Microdochiaceae</taxon>
        <taxon>Microdochium</taxon>
    </lineage>
</organism>
<dbReference type="Proteomes" id="UP000070501">
    <property type="component" value="Unassembled WGS sequence"/>
</dbReference>